<dbReference type="InterPro" id="IPR036188">
    <property type="entry name" value="FAD/NAD-bd_sf"/>
</dbReference>
<reference evidence="1" key="1">
    <citation type="submission" date="2024-07" db="EMBL/GenBank/DDBJ databases">
        <title>Complete genome sequences of cellulolytic bacteria, Kitasatospora sp. CMC57 and Streptomyces sp. CMC78, isolated from Japanese agricultural soil.</title>
        <authorList>
            <person name="Hashimoto T."/>
            <person name="Ito M."/>
            <person name="Iwamoto M."/>
            <person name="Fukahori D."/>
            <person name="Shoda T."/>
            <person name="Sakoda M."/>
            <person name="Morohoshi T."/>
            <person name="Mitsuboshi M."/>
            <person name="Nishizawa T."/>
        </authorList>
    </citation>
    <scope>NUCLEOTIDE SEQUENCE</scope>
    <source>
        <strain evidence="1">CMC57</strain>
    </source>
</reference>
<dbReference type="Gene3D" id="3.50.50.60">
    <property type="entry name" value="FAD/NAD(P)-binding domain"/>
    <property type="match status" value="1"/>
</dbReference>
<dbReference type="RefSeq" id="WP_407991570.1">
    <property type="nucleotide sequence ID" value="NZ_AP035881.2"/>
</dbReference>
<protein>
    <submittedName>
        <fullName evidence="1">Uncharacterized protein</fullName>
    </submittedName>
</protein>
<dbReference type="AlphaFoldDB" id="A0AB33K3X5"/>
<proteinExistence type="predicted"/>
<gene>
    <name evidence="1" type="ORF">KCMC57_58400</name>
</gene>
<accession>A0AB33K3X5</accession>
<name>A0AB33K3X5_9ACTN</name>
<organism evidence="1">
    <name type="scientific">Kitasatospora sp. CMC57</name>
    <dbReference type="NCBI Taxonomy" id="3231513"/>
    <lineage>
        <taxon>Bacteria</taxon>
        <taxon>Bacillati</taxon>
        <taxon>Actinomycetota</taxon>
        <taxon>Actinomycetes</taxon>
        <taxon>Kitasatosporales</taxon>
        <taxon>Streptomycetaceae</taxon>
        <taxon>Kitasatospora</taxon>
    </lineage>
</organism>
<evidence type="ECO:0000313" key="1">
    <source>
        <dbReference type="EMBL" id="BFP49472.1"/>
    </source>
</evidence>
<dbReference type="EMBL" id="AP035881">
    <property type="protein sequence ID" value="BFP49472.1"/>
    <property type="molecule type" value="Genomic_DNA"/>
</dbReference>
<sequence length="71" mass="7965">MLDRVTGVRDGLPVLGDGRVIEAANVLRCTGFRQDHDWIDMLVTDEDGYPVHDRGVSPEPGLYFAGVRFQY</sequence>